<evidence type="ECO:0000313" key="2">
    <source>
        <dbReference type="Proteomes" id="UP000688137"/>
    </source>
</evidence>
<dbReference type="OMA" id="ILANSCA"/>
<reference evidence="1" key="1">
    <citation type="submission" date="2021-01" db="EMBL/GenBank/DDBJ databases">
        <authorList>
            <consortium name="Genoscope - CEA"/>
            <person name="William W."/>
        </authorList>
    </citation>
    <scope>NUCLEOTIDE SEQUENCE</scope>
</reference>
<sequence>MLDSNALLRAKRDQLRVQIRRDQLESIFKSKRVMDNKEQSTKYWAIHQELIHNIERQSNKLLQDKKLMNELFESNDKMALVILANSCASESDQTIYALINDYQIHMYFMQKLQSNEDEDIRYRCYLGLANVLYSDSKIARSIKKQLFQSNILNETQKSLSNLQQDQLEHINAVFRLLFGLLDKLNDCEFHQIIKQSQIVDICIKVIELMDARLSLAALVLRKASELCDGLLELFDDDKLKYLLKQTEQQDDKQTCQIIRLIDELFMRSDVKLIISCLDNLNIDEVIKSAITQDDNYSCQAALDFIYHLALKNNETTQSFTFLLYDDIIKLLRTTNSKRSIDICLKIISELIQCQILKTEINVLNEIIFEKSEERYNYFDYQNCHLALEVLMDIKEHYGLEMTNEKRKKLKQWRGSQYEQLEELISLILDEA</sequence>
<dbReference type="EMBL" id="CAJJDM010000044">
    <property type="protein sequence ID" value="CAD8069640.1"/>
    <property type="molecule type" value="Genomic_DNA"/>
</dbReference>
<organism evidence="1 2">
    <name type="scientific">Paramecium primaurelia</name>
    <dbReference type="NCBI Taxonomy" id="5886"/>
    <lineage>
        <taxon>Eukaryota</taxon>
        <taxon>Sar</taxon>
        <taxon>Alveolata</taxon>
        <taxon>Ciliophora</taxon>
        <taxon>Intramacronucleata</taxon>
        <taxon>Oligohymenophorea</taxon>
        <taxon>Peniculida</taxon>
        <taxon>Parameciidae</taxon>
        <taxon>Paramecium</taxon>
    </lineage>
</organism>
<keyword evidence="2" id="KW-1185">Reference proteome</keyword>
<evidence type="ECO:0000313" key="1">
    <source>
        <dbReference type="EMBL" id="CAD8069640.1"/>
    </source>
</evidence>
<gene>
    <name evidence="1" type="ORF">PPRIM_AZ9-3.1.T0440127</name>
</gene>
<protein>
    <submittedName>
        <fullName evidence="1">Uncharacterized protein</fullName>
    </submittedName>
</protein>
<dbReference type="Proteomes" id="UP000688137">
    <property type="component" value="Unassembled WGS sequence"/>
</dbReference>
<proteinExistence type="predicted"/>
<dbReference type="AlphaFoldDB" id="A0A8S1LNN9"/>
<name>A0A8S1LNN9_PARPR</name>
<comment type="caution">
    <text evidence="1">The sequence shown here is derived from an EMBL/GenBank/DDBJ whole genome shotgun (WGS) entry which is preliminary data.</text>
</comment>
<accession>A0A8S1LNN9</accession>